<evidence type="ECO:0008006" key="3">
    <source>
        <dbReference type="Google" id="ProtNLM"/>
    </source>
</evidence>
<dbReference type="Proteomes" id="UP000758603">
    <property type="component" value="Unassembled WGS sequence"/>
</dbReference>
<evidence type="ECO:0000313" key="1">
    <source>
        <dbReference type="EMBL" id="KAH6648963.1"/>
    </source>
</evidence>
<dbReference type="AlphaFoldDB" id="A0A9P8UFP0"/>
<accession>A0A9P8UFP0</accession>
<dbReference type="RefSeq" id="XP_045955470.1">
    <property type="nucleotide sequence ID" value="XM_046096526.1"/>
</dbReference>
<evidence type="ECO:0000313" key="2">
    <source>
        <dbReference type="Proteomes" id="UP000758603"/>
    </source>
</evidence>
<name>A0A9P8UFP0_9PEZI</name>
<protein>
    <recommendedName>
        <fullName evidence="3">Fungal N-terminal domain-containing protein</fullName>
    </recommendedName>
</protein>
<dbReference type="GeneID" id="70125418"/>
<comment type="caution">
    <text evidence="1">The sequence shown here is derived from an EMBL/GenBank/DDBJ whole genome shotgun (WGS) entry which is preliminary data.</text>
</comment>
<sequence>MNLFIDWVHLEILYFLEMDSTLNVASAIAGILSMSIQIAQLTQAQTSRAARLPRSIKLYLSELVSLKRLFSDIQDALLLQCVSPGVDAINCQDLPMEISHIQANLEQIREKLQRAQDAAAFPTTMKNLVWPFREDETVEWANDLSECRDRIQATTLASGLRLQILTLGEIKDLRSKMESAETGTNELTCLI</sequence>
<reference evidence="1" key="1">
    <citation type="journal article" date="2021" name="Nat. Commun.">
        <title>Genetic determinants of endophytism in the Arabidopsis root mycobiome.</title>
        <authorList>
            <person name="Mesny F."/>
            <person name="Miyauchi S."/>
            <person name="Thiergart T."/>
            <person name="Pickel B."/>
            <person name="Atanasova L."/>
            <person name="Karlsson M."/>
            <person name="Huettel B."/>
            <person name="Barry K.W."/>
            <person name="Haridas S."/>
            <person name="Chen C."/>
            <person name="Bauer D."/>
            <person name="Andreopoulos W."/>
            <person name="Pangilinan J."/>
            <person name="LaButti K."/>
            <person name="Riley R."/>
            <person name="Lipzen A."/>
            <person name="Clum A."/>
            <person name="Drula E."/>
            <person name="Henrissat B."/>
            <person name="Kohler A."/>
            <person name="Grigoriev I.V."/>
            <person name="Martin F.M."/>
            <person name="Hacquard S."/>
        </authorList>
    </citation>
    <scope>NUCLEOTIDE SEQUENCE</scope>
    <source>
        <strain evidence="1">MPI-SDFR-AT-0073</strain>
    </source>
</reference>
<dbReference type="OrthoDB" id="426293at2759"/>
<organism evidence="1 2">
    <name type="scientific">Truncatella angustata</name>
    <dbReference type="NCBI Taxonomy" id="152316"/>
    <lineage>
        <taxon>Eukaryota</taxon>
        <taxon>Fungi</taxon>
        <taxon>Dikarya</taxon>
        <taxon>Ascomycota</taxon>
        <taxon>Pezizomycotina</taxon>
        <taxon>Sordariomycetes</taxon>
        <taxon>Xylariomycetidae</taxon>
        <taxon>Amphisphaeriales</taxon>
        <taxon>Sporocadaceae</taxon>
        <taxon>Truncatella</taxon>
    </lineage>
</organism>
<dbReference type="EMBL" id="JAGPXC010000007">
    <property type="protein sequence ID" value="KAH6648963.1"/>
    <property type="molecule type" value="Genomic_DNA"/>
</dbReference>
<keyword evidence="2" id="KW-1185">Reference proteome</keyword>
<gene>
    <name evidence="1" type="ORF">BKA67DRAFT_377914</name>
</gene>
<proteinExistence type="predicted"/>